<evidence type="ECO:0000256" key="2">
    <source>
        <dbReference type="SAM" id="Phobius"/>
    </source>
</evidence>
<comment type="caution">
    <text evidence="3">The sequence shown here is derived from an EMBL/GenBank/DDBJ whole genome shotgun (WGS) entry which is preliminary data.</text>
</comment>
<proteinExistence type="predicted"/>
<feature type="region of interest" description="Disordered" evidence="1">
    <location>
        <begin position="317"/>
        <end position="344"/>
    </location>
</feature>
<evidence type="ECO:0000313" key="3">
    <source>
        <dbReference type="EMBL" id="KAJ7613181.1"/>
    </source>
</evidence>
<keyword evidence="2" id="KW-0812">Transmembrane</keyword>
<accession>A0AAD7B8R7</accession>
<organism evidence="3 4">
    <name type="scientific">Roridomyces roridus</name>
    <dbReference type="NCBI Taxonomy" id="1738132"/>
    <lineage>
        <taxon>Eukaryota</taxon>
        <taxon>Fungi</taxon>
        <taxon>Dikarya</taxon>
        <taxon>Basidiomycota</taxon>
        <taxon>Agaricomycotina</taxon>
        <taxon>Agaricomycetes</taxon>
        <taxon>Agaricomycetidae</taxon>
        <taxon>Agaricales</taxon>
        <taxon>Marasmiineae</taxon>
        <taxon>Mycenaceae</taxon>
        <taxon>Roridomyces</taxon>
    </lineage>
</organism>
<gene>
    <name evidence="3" type="ORF">FB45DRAFT_874706</name>
</gene>
<evidence type="ECO:0000313" key="4">
    <source>
        <dbReference type="Proteomes" id="UP001221142"/>
    </source>
</evidence>
<sequence length="466" mass="49496">MDRNFGLAVFLLPRFDVDGGAWSQASCLFSSFPPSIVESHSLIQLSVDSENPKNARTLRACNWPLRMTERGLQIPTPGGWRTIQARTTGICPVFNNPAGNGPCEVEDFCFELGTLESIQCTCTTIDYFMFSACNVCGNDQPLNTRSWSSYAQEFNCGLEPSRMPSLPTTIPAISALPTWVILMASATPTPVTFDAQKAVSFADSESPTTADQSPSSASATAVALAQSSSTTPGSSRSSMSSVRSTASPEFSSSSTSTAASSSLPAPASTSGSQHRALPTAAIIGIAVGSVLLLSLTLLLCRYCRRSHSPIAAGSLQHLDTSDSSRQEYDTNITPGGPESQGTIRPYSVFRSNIPAGYGHGKFNSPLVPPIVHPFHPFKSLVRPTGPAEVDFEPVSESPPDLSADPAGRLRERIAAQEARIRELESQTQMTLTLPTLLRDDGASGVSIPTTGRQPPMYSEGGRGSIL</sequence>
<keyword evidence="2" id="KW-0472">Membrane</keyword>
<feature type="compositionally biased region" description="Polar residues" evidence="1">
    <location>
        <begin position="204"/>
        <end position="219"/>
    </location>
</feature>
<feature type="compositionally biased region" description="Low complexity" evidence="1">
    <location>
        <begin position="227"/>
        <end position="272"/>
    </location>
</feature>
<dbReference type="EMBL" id="JARKIF010000029">
    <property type="protein sequence ID" value="KAJ7613181.1"/>
    <property type="molecule type" value="Genomic_DNA"/>
</dbReference>
<reference evidence="3" key="1">
    <citation type="submission" date="2023-03" db="EMBL/GenBank/DDBJ databases">
        <title>Massive genome expansion in bonnet fungi (Mycena s.s.) driven by repeated elements and novel gene families across ecological guilds.</title>
        <authorList>
            <consortium name="Lawrence Berkeley National Laboratory"/>
            <person name="Harder C.B."/>
            <person name="Miyauchi S."/>
            <person name="Viragh M."/>
            <person name="Kuo A."/>
            <person name="Thoen E."/>
            <person name="Andreopoulos B."/>
            <person name="Lu D."/>
            <person name="Skrede I."/>
            <person name="Drula E."/>
            <person name="Henrissat B."/>
            <person name="Morin E."/>
            <person name="Kohler A."/>
            <person name="Barry K."/>
            <person name="LaButti K."/>
            <person name="Morin E."/>
            <person name="Salamov A."/>
            <person name="Lipzen A."/>
            <person name="Mereny Z."/>
            <person name="Hegedus B."/>
            <person name="Baldrian P."/>
            <person name="Stursova M."/>
            <person name="Weitz H."/>
            <person name="Taylor A."/>
            <person name="Grigoriev I.V."/>
            <person name="Nagy L.G."/>
            <person name="Martin F."/>
            <person name="Kauserud H."/>
        </authorList>
    </citation>
    <scope>NUCLEOTIDE SEQUENCE</scope>
    <source>
        <strain evidence="3">9284</strain>
    </source>
</reference>
<feature type="compositionally biased region" description="Basic and acidic residues" evidence="1">
    <location>
        <begin position="319"/>
        <end position="328"/>
    </location>
</feature>
<evidence type="ECO:0000256" key="1">
    <source>
        <dbReference type="SAM" id="MobiDB-lite"/>
    </source>
</evidence>
<feature type="region of interest" description="Disordered" evidence="1">
    <location>
        <begin position="204"/>
        <end position="272"/>
    </location>
</feature>
<protein>
    <submittedName>
        <fullName evidence="3">Uncharacterized protein</fullName>
    </submittedName>
</protein>
<dbReference type="Proteomes" id="UP001221142">
    <property type="component" value="Unassembled WGS sequence"/>
</dbReference>
<feature type="region of interest" description="Disordered" evidence="1">
    <location>
        <begin position="440"/>
        <end position="466"/>
    </location>
</feature>
<keyword evidence="4" id="KW-1185">Reference proteome</keyword>
<keyword evidence="2" id="KW-1133">Transmembrane helix</keyword>
<feature type="transmembrane region" description="Helical" evidence="2">
    <location>
        <begin position="276"/>
        <end position="300"/>
    </location>
</feature>
<name>A0AAD7B8R7_9AGAR</name>
<dbReference type="AlphaFoldDB" id="A0AAD7B8R7"/>